<evidence type="ECO:0000313" key="5">
    <source>
        <dbReference type="Proteomes" id="UP000037822"/>
    </source>
</evidence>
<dbReference type="InterPro" id="IPR010126">
    <property type="entry name" value="Esterase_phb"/>
</dbReference>
<dbReference type="NCBIfam" id="TIGR01840">
    <property type="entry name" value="esterase_phb"/>
    <property type="match status" value="1"/>
</dbReference>
<comment type="caution">
    <text evidence="4">The sequence shown here is derived from an EMBL/GenBank/DDBJ whole genome shotgun (WGS) entry which is preliminary data.</text>
</comment>
<evidence type="ECO:0000256" key="3">
    <source>
        <dbReference type="SAM" id="MobiDB-lite"/>
    </source>
</evidence>
<dbReference type="Pfam" id="PF10503">
    <property type="entry name" value="Esterase_PHB"/>
    <property type="match status" value="1"/>
</dbReference>
<dbReference type="AlphaFoldDB" id="A0A0N1N241"/>
<dbReference type="GO" id="GO:0005576">
    <property type="term" value="C:extracellular region"/>
    <property type="evidence" value="ECO:0007669"/>
    <property type="project" value="InterPro"/>
</dbReference>
<evidence type="ECO:0000256" key="2">
    <source>
        <dbReference type="ARBA" id="ARBA00022801"/>
    </source>
</evidence>
<dbReference type="InterPro" id="IPR050955">
    <property type="entry name" value="Plant_Biomass_Hydrol_Est"/>
</dbReference>
<evidence type="ECO:0000313" key="4">
    <source>
        <dbReference type="EMBL" id="KPH80095.1"/>
    </source>
</evidence>
<dbReference type="PATRIC" id="fig|1526658.3.peg.4537"/>
<protein>
    <submittedName>
        <fullName evidence="4">LpqC, poly</fullName>
    </submittedName>
</protein>
<dbReference type="OrthoDB" id="9767239at2"/>
<keyword evidence="2" id="KW-0378">Hydrolase</keyword>
<keyword evidence="5" id="KW-1185">Reference proteome</keyword>
<organism evidence="4 5">
    <name type="scientific">Bosea vaviloviae</name>
    <dbReference type="NCBI Taxonomy" id="1526658"/>
    <lineage>
        <taxon>Bacteria</taxon>
        <taxon>Pseudomonadati</taxon>
        <taxon>Pseudomonadota</taxon>
        <taxon>Alphaproteobacteria</taxon>
        <taxon>Hyphomicrobiales</taxon>
        <taxon>Boseaceae</taxon>
        <taxon>Bosea</taxon>
    </lineage>
</organism>
<keyword evidence="1" id="KW-0732">Signal</keyword>
<gene>
    <name evidence="4" type="ORF">AE618_15815</name>
</gene>
<dbReference type="InterPro" id="IPR029058">
    <property type="entry name" value="AB_hydrolase_fold"/>
</dbReference>
<name>A0A0N1N241_9HYPH</name>
<dbReference type="PANTHER" id="PTHR43037">
    <property type="entry name" value="UNNAMED PRODUCT-RELATED"/>
    <property type="match status" value="1"/>
</dbReference>
<feature type="region of interest" description="Disordered" evidence="3">
    <location>
        <begin position="321"/>
        <end position="354"/>
    </location>
</feature>
<sequence>MPSLSETIARLSAARGMGRPAMQSSRLRELTGFGSNPGALKAYHHLPDGLAPGAPLVVVLHGCTQNAAEYDHGSGWSQLADRHGFALLYAEQQRANNPNLCFNWFAPGDIQRDRGEASSIAQMIAAMIETHGLDHRRVFVTGLSAGGAMAAVMLATYPELFAGGAIIAGLPYGCAATIPEALERMRGQGLPRDAALQNAVSNASGHAGPWPTLSVWHGTQDHTVAPANGEAILSQWRGVHGLAPAPSESTTVSGHTRRIWRDASGVARIEAFAITGMGHGTPLDAADGIGAPGAFMLNAGISSTRHIAAFWQLAEPVRQGEQPRAAIEKSVPASLQHQNARQRPDAAAPAKAAASGPAKVIEEALRAAGLMR</sequence>
<proteinExistence type="predicted"/>
<evidence type="ECO:0000256" key="1">
    <source>
        <dbReference type="ARBA" id="ARBA00022729"/>
    </source>
</evidence>
<dbReference type="EMBL" id="LGSZ01000047">
    <property type="protein sequence ID" value="KPH80095.1"/>
    <property type="molecule type" value="Genomic_DNA"/>
</dbReference>
<dbReference type="Proteomes" id="UP000037822">
    <property type="component" value="Unassembled WGS sequence"/>
</dbReference>
<dbReference type="Gene3D" id="3.40.50.1820">
    <property type="entry name" value="alpha/beta hydrolase"/>
    <property type="match status" value="1"/>
</dbReference>
<reference evidence="4 5" key="1">
    <citation type="submission" date="2015-07" db="EMBL/GenBank/DDBJ databases">
        <title>Whole genome sequencing of Bosea vaviloviae isolated from cave pool.</title>
        <authorList>
            <person name="Tan N.E.H."/>
            <person name="Lee Y.P."/>
            <person name="Gan H.M."/>
            <person name="Barton H."/>
            <person name="Savka M.A."/>
        </authorList>
    </citation>
    <scope>NUCLEOTIDE SEQUENCE [LARGE SCALE GENOMIC DNA]</scope>
    <source>
        <strain evidence="4 5">SD260</strain>
    </source>
</reference>
<dbReference type="SUPFAM" id="SSF53474">
    <property type="entry name" value="alpha/beta-Hydrolases"/>
    <property type="match status" value="2"/>
</dbReference>
<accession>A0A0N1N241</accession>
<dbReference type="PANTHER" id="PTHR43037:SF1">
    <property type="entry name" value="BLL1128 PROTEIN"/>
    <property type="match status" value="1"/>
</dbReference>
<dbReference type="GO" id="GO:0016787">
    <property type="term" value="F:hydrolase activity"/>
    <property type="evidence" value="ECO:0007669"/>
    <property type="project" value="UniProtKB-KW"/>
</dbReference>
<dbReference type="RefSeq" id="WP_054210105.1">
    <property type="nucleotide sequence ID" value="NZ_LGSZ01000047.1"/>
</dbReference>